<organism evidence="2 3">
    <name type="scientific">Georgenia yuyongxinii</name>
    <dbReference type="NCBI Taxonomy" id="2589797"/>
    <lineage>
        <taxon>Bacteria</taxon>
        <taxon>Bacillati</taxon>
        <taxon>Actinomycetota</taxon>
        <taxon>Actinomycetes</taxon>
        <taxon>Micrococcales</taxon>
        <taxon>Bogoriellaceae</taxon>
        <taxon>Georgenia</taxon>
    </lineage>
</organism>
<gene>
    <name evidence="2" type="ORF">FE374_12340</name>
</gene>
<feature type="compositionally biased region" description="Basic and acidic residues" evidence="1">
    <location>
        <begin position="95"/>
        <end position="105"/>
    </location>
</feature>
<proteinExistence type="predicted"/>
<protein>
    <submittedName>
        <fullName evidence="2">Uncharacterized protein</fullName>
    </submittedName>
</protein>
<accession>A0A5B8C7G8</accession>
<name>A0A5B8C7G8_9MICO</name>
<dbReference type="KEGG" id="gyu:FE374_12340"/>
<reference evidence="2 3" key="1">
    <citation type="submission" date="2019-05" db="EMBL/GenBank/DDBJ databases">
        <title>Georgenia *** sp. nov., and Georgenia *** sp. nov., isolated from the intestinal contents of plateau pika (Ochotona curzoniae) in the Qinghai-Tibet plateau of China.</title>
        <authorList>
            <person name="Tian Z."/>
        </authorList>
    </citation>
    <scope>NUCLEOTIDE SEQUENCE [LARGE SCALE GENOMIC DNA]</scope>
    <source>
        <strain evidence="2 3">Z443</strain>
    </source>
</reference>
<evidence type="ECO:0000313" key="3">
    <source>
        <dbReference type="Proteomes" id="UP000314616"/>
    </source>
</evidence>
<dbReference type="Proteomes" id="UP000314616">
    <property type="component" value="Chromosome"/>
</dbReference>
<evidence type="ECO:0000313" key="2">
    <source>
        <dbReference type="EMBL" id="QDC25295.1"/>
    </source>
</evidence>
<evidence type="ECO:0000256" key="1">
    <source>
        <dbReference type="SAM" id="MobiDB-lite"/>
    </source>
</evidence>
<dbReference type="EMBL" id="CP040915">
    <property type="protein sequence ID" value="QDC25295.1"/>
    <property type="molecule type" value="Genomic_DNA"/>
</dbReference>
<dbReference type="AlphaFoldDB" id="A0A5B8C7G8"/>
<feature type="region of interest" description="Disordered" evidence="1">
    <location>
        <begin position="87"/>
        <end position="140"/>
    </location>
</feature>
<sequence length="140" mass="14394">MRAHPHAHREEVAARAGPVRRALRLGAEGDVGLVGLVRLARGAVAAGGSVRRTGRGAVRGLVGRRLGRAGGGGAARGGRLVTAVGVARGQRQRQAHGDGHGDLGRRPHGSSVPRGWQPPPVTVRGGRVTAPHARRVDADL</sequence>